<dbReference type="PANTHER" id="PTHR12755:SF3">
    <property type="entry name" value="POLYNUCLEOTIDE 5'-HYDROXYL-KINASE NOL9"/>
    <property type="match status" value="1"/>
</dbReference>
<proteinExistence type="inferred from homology"/>
<dbReference type="EMBL" id="RWJN01000245">
    <property type="protein sequence ID" value="TCD64276.1"/>
    <property type="molecule type" value="Genomic_DNA"/>
</dbReference>
<dbReference type="GO" id="GO:0000448">
    <property type="term" value="P:cleavage in ITS2 between 5.8S rRNA and LSU-rRNA of tricistronic rRNA transcript (SSU-rRNA, 5.8S rRNA, LSU-rRNA)"/>
    <property type="evidence" value="ECO:0007669"/>
    <property type="project" value="TreeGrafter"/>
</dbReference>
<protein>
    <recommendedName>
        <fullName evidence="3">Polynucleotide 5'-hydroxyl-kinase GRC3</fullName>
    </recommendedName>
    <alternativeName>
        <fullName evidence="2">Polynucleotide 5'-hydroxyl-kinase grc3</fullName>
    </alternativeName>
</protein>
<dbReference type="GO" id="GO:0051731">
    <property type="term" value="F:polynucleotide 5'-hydroxyl-kinase activity"/>
    <property type="evidence" value="ECO:0007669"/>
    <property type="project" value="InterPro"/>
</dbReference>
<evidence type="ECO:0000259" key="9">
    <source>
        <dbReference type="Pfam" id="PF16575"/>
    </source>
</evidence>
<dbReference type="InterPro" id="IPR045116">
    <property type="entry name" value="Clp1/Grc3"/>
</dbReference>
<evidence type="ECO:0000256" key="8">
    <source>
        <dbReference type="SAM" id="MobiDB-lite"/>
    </source>
</evidence>
<evidence type="ECO:0000256" key="1">
    <source>
        <dbReference type="ARBA" id="ARBA00011003"/>
    </source>
</evidence>
<keyword evidence="5" id="KW-0547">Nucleotide-binding</keyword>
<feature type="domain" description="Clp1 P-loop" evidence="9">
    <location>
        <begin position="375"/>
        <end position="522"/>
    </location>
</feature>
<feature type="compositionally biased region" description="Polar residues" evidence="8">
    <location>
        <begin position="21"/>
        <end position="30"/>
    </location>
</feature>
<dbReference type="OrthoDB" id="2405412at2759"/>
<evidence type="ECO:0000256" key="6">
    <source>
        <dbReference type="ARBA" id="ARBA00022777"/>
    </source>
</evidence>
<evidence type="ECO:0000313" key="11">
    <source>
        <dbReference type="Proteomes" id="UP000292702"/>
    </source>
</evidence>
<organism evidence="10 11">
    <name type="scientific">Steccherinum ochraceum</name>
    <dbReference type="NCBI Taxonomy" id="92696"/>
    <lineage>
        <taxon>Eukaryota</taxon>
        <taxon>Fungi</taxon>
        <taxon>Dikarya</taxon>
        <taxon>Basidiomycota</taxon>
        <taxon>Agaricomycotina</taxon>
        <taxon>Agaricomycetes</taxon>
        <taxon>Polyporales</taxon>
        <taxon>Steccherinaceae</taxon>
        <taxon>Steccherinum</taxon>
    </lineage>
</organism>
<dbReference type="InterPro" id="IPR032319">
    <property type="entry name" value="CLP1_P"/>
</dbReference>
<gene>
    <name evidence="10" type="primary">GRC3_1</name>
    <name evidence="10" type="ORF">EIP91_004284</name>
</gene>
<evidence type="ECO:0000256" key="4">
    <source>
        <dbReference type="ARBA" id="ARBA00022679"/>
    </source>
</evidence>
<dbReference type="Gene3D" id="3.40.50.300">
    <property type="entry name" value="P-loop containing nucleotide triphosphate hydrolases"/>
    <property type="match status" value="1"/>
</dbReference>
<evidence type="ECO:0000256" key="2">
    <source>
        <dbReference type="ARBA" id="ARBA00018706"/>
    </source>
</evidence>
<feature type="region of interest" description="Disordered" evidence="8">
    <location>
        <begin position="17"/>
        <end position="92"/>
    </location>
</feature>
<dbReference type="GO" id="GO:0005634">
    <property type="term" value="C:nucleus"/>
    <property type="evidence" value="ECO:0007669"/>
    <property type="project" value="TreeGrafter"/>
</dbReference>
<evidence type="ECO:0000256" key="7">
    <source>
        <dbReference type="ARBA" id="ARBA00022840"/>
    </source>
</evidence>
<keyword evidence="4" id="KW-0808">Transferase</keyword>
<reference evidence="10 11" key="1">
    <citation type="submission" date="2018-11" db="EMBL/GenBank/DDBJ databases">
        <title>Genome assembly of Steccherinum ochraceum LE-BIN_3174, the white-rot fungus of the Steccherinaceae family (The Residual Polyporoid clade, Polyporales, Basidiomycota).</title>
        <authorList>
            <person name="Fedorova T.V."/>
            <person name="Glazunova O.A."/>
            <person name="Landesman E.O."/>
            <person name="Moiseenko K.V."/>
            <person name="Psurtseva N.V."/>
            <person name="Savinova O.S."/>
            <person name="Shakhova N.V."/>
            <person name="Tyazhelova T.V."/>
            <person name="Vasina D.V."/>
        </authorList>
    </citation>
    <scope>NUCLEOTIDE SEQUENCE [LARGE SCALE GENOMIC DNA]</scope>
    <source>
        <strain evidence="10 11">LE-BIN_3174</strain>
    </source>
</reference>
<comment type="caution">
    <text evidence="10">The sequence shown here is derived from an EMBL/GenBank/DDBJ whole genome shotgun (WGS) entry which is preliminary data.</text>
</comment>
<keyword evidence="6 10" id="KW-0418">Kinase</keyword>
<evidence type="ECO:0000256" key="3">
    <source>
        <dbReference type="ARBA" id="ARBA00019824"/>
    </source>
</evidence>
<dbReference type="InterPro" id="IPR027417">
    <property type="entry name" value="P-loop_NTPase"/>
</dbReference>
<sequence length="794" mass="85161">MLNQPAFDAMLSAVAARKSRLQQQNASGTASPVSRPSSPPLTPSPKDAVAAKKPHSKRKASSSTQPAPRRKKNKSLRATSPTAKDSRYFQSVEKDGAAPDLIVIDEQYSDSENDAIVSDDDSSTGSASPPPRAWSHSAAQTPARVNEDVAMDDDYFTTPARRMRPFGPADVSSLSTFPPKTGTNTFLLSSDELRGLGTAVTDHEHQSCVILLSPSDRLALFGTYKLQVLRGAVSLVGVTLKPSSGSHPVFASRAGALPIIEALGDHHDRKTSLPSRVQSVMKEDTVAILLQKMSTGIEGLGKVCKTFEDAFHLSRSRSDSAESPLGLHGVTVVTYPPSGVYPFTLPDSWEAGLSTAVPTPAPETDYSRKAFFVKGAKKSGKSTFARTLLNRLSTRYRYVAFLECDLGQSEFTPGGMVALNVISSPVFGPPFSHPSVPYQSHYIGSTTPASSPSRYLAAIQALIHTYNTDLQHASLNILEESSDDDRIDDFIPLVVNMMGWTKGLGADMSDRIEDMLQPSAVFEFEAPVYDDGWATPAPYRSDGPSSYEQSSSTPLSYPAHRLPPISLLSGSKYTAADLRQLSILSYFHAVFPTSASPKQDPIGLYAQSWDTSLPLCARIPYEISCDTALDLVTLAGPGSEDVVPSEVLRVLNGAVVALVSHEPGTLEVEPDPTTSSSGIPYSQGAHPPSPTSSICHGLALIRGVSSISSSSSTTVLHILTPIPPSVLMKTPPRVLIKGDMELPVWGMLDFRSETHVAGVAKADVPYLRWGGASDAAIGANKRRTRRNLMRKGQM</sequence>
<feature type="region of interest" description="Disordered" evidence="8">
    <location>
        <begin position="665"/>
        <end position="686"/>
    </location>
</feature>
<evidence type="ECO:0000313" key="10">
    <source>
        <dbReference type="EMBL" id="TCD64276.1"/>
    </source>
</evidence>
<dbReference type="Proteomes" id="UP000292702">
    <property type="component" value="Unassembled WGS sequence"/>
</dbReference>
<dbReference type="STRING" id="92696.A0A4R0RBK0"/>
<keyword evidence="11" id="KW-1185">Reference proteome</keyword>
<accession>A0A4R0RBK0</accession>
<dbReference type="AlphaFoldDB" id="A0A4R0RBK0"/>
<dbReference type="Pfam" id="PF16575">
    <property type="entry name" value="CLP1_P"/>
    <property type="match status" value="1"/>
</dbReference>
<name>A0A4R0RBK0_9APHY</name>
<dbReference type="PANTHER" id="PTHR12755">
    <property type="entry name" value="CLEAVAGE/POLYADENYLATION FACTOR IA SUBUNIT CLP1P"/>
    <property type="match status" value="1"/>
</dbReference>
<comment type="similarity">
    <text evidence="1">Belongs to the Clp1 family. NOL9/GRC3 subfamily.</text>
</comment>
<dbReference type="GO" id="GO:0005524">
    <property type="term" value="F:ATP binding"/>
    <property type="evidence" value="ECO:0007669"/>
    <property type="project" value="UniProtKB-KW"/>
</dbReference>
<feature type="region of interest" description="Disordered" evidence="8">
    <location>
        <begin position="114"/>
        <end position="143"/>
    </location>
</feature>
<evidence type="ECO:0000256" key="5">
    <source>
        <dbReference type="ARBA" id="ARBA00022741"/>
    </source>
</evidence>
<keyword evidence="7" id="KW-0067">ATP-binding</keyword>